<dbReference type="GO" id="GO:0006352">
    <property type="term" value="P:DNA-templated transcription initiation"/>
    <property type="evidence" value="ECO:0007669"/>
    <property type="project" value="InterPro"/>
</dbReference>
<keyword evidence="2" id="KW-0805">Transcription regulation</keyword>
<evidence type="ECO:0000259" key="6">
    <source>
        <dbReference type="Pfam" id="PF08281"/>
    </source>
</evidence>
<feature type="domain" description="DUF6596" evidence="7">
    <location>
        <begin position="160"/>
        <end position="251"/>
    </location>
</feature>
<dbReference type="SUPFAM" id="SSF88659">
    <property type="entry name" value="Sigma3 and sigma4 domains of RNA polymerase sigma factors"/>
    <property type="match status" value="1"/>
</dbReference>
<gene>
    <name evidence="8" type="ORF">BJ998_004275</name>
</gene>
<dbReference type="InterPro" id="IPR013325">
    <property type="entry name" value="RNA_pol_sigma_r2"/>
</dbReference>
<proteinExistence type="inferred from homology"/>
<evidence type="ECO:0000256" key="2">
    <source>
        <dbReference type="ARBA" id="ARBA00023015"/>
    </source>
</evidence>
<comment type="similarity">
    <text evidence="1">Belongs to the sigma-70 factor family. ECF subfamily.</text>
</comment>
<comment type="caution">
    <text evidence="8">The sequence shown here is derived from an EMBL/GenBank/DDBJ whole genome shotgun (WGS) entry which is preliminary data.</text>
</comment>
<dbReference type="PANTHER" id="PTHR47756">
    <property type="entry name" value="BLL6612 PROTEIN-RELATED"/>
    <property type="match status" value="1"/>
</dbReference>
<evidence type="ECO:0000259" key="5">
    <source>
        <dbReference type="Pfam" id="PF04542"/>
    </source>
</evidence>
<feature type="domain" description="RNA polymerase sigma-70 region 2" evidence="5">
    <location>
        <begin position="5"/>
        <end position="70"/>
    </location>
</feature>
<dbReference type="InterPro" id="IPR046531">
    <property type="entry name" value="DUF6596"/>
</dbReference>
<dbReference type="InterPro" id="IPR013249">
    <property type="entry name" value="RNA_pol_sigma70_r4_t2"/>
</dbReference>
<feature type="domain" description="RNA polymerase sigma factor 70 region 4 type 2" evidence="6">
    <location>
        <begin position="105"/>
        <end position="149"/>
    </location>
</feature>
<dbReference type="GO" id="GO:0016987">
    <property type="term" value="F:sigma factor activity"/>
    <property type="evidence" value="ECO:0007669"/>
    <property type="project" value="UniProtKB-KW"/>
</dbReference>
<accession>A0A7W9NHZ0</accession>
<dbReference type="RefSeq" id="WP_184864202.1">
    <property type="nucleotide sequence ID" value="NZ_BAAAWY010000022.1"/>
</dbReference>
<dbReference type="SUPFAM" id="SSF88946">
    <property type="entry name" value="Sigma2 domain of RNA polymerase sigma factors"/>
    <property type="match status" value="1"/>
</dbReference>
<dbReference type="Pfam" id="PF04542">
    <property type="entry name" value="Sigma70_r2"/>
    <property type="match status" value="1"/>
</dbReference>
<protein>
    <submittedName>
        <fullName evidence="8">RNA polymerase sigma factor (Sigma-70 family)</fullName>
    </submittedName>
</protein>
<dbReference type="PANTHER" id="PTHR47756:SF2">
    <property type="entry name" value="BLL6612 PROTEIN"/>
    <property type="match status" value="1"/>
</dbReference>
<keyword evidence="4" id="KW-0804">Transcription</keyword>
<keyword evidence="9" id="KW-1185">Reference proteome</keyword>
<dbReference type="GO" id="GO:0003677">
    <property type="term" value="F:DNA binding"/>
    <property type="evidence" value="ECO:0007669"/>
    <property type="project" value="InterPro"/>
</dbReference>
<evidence type="ECO:0000259" key="7">
    <source>
        <dbReference type="Pfam" id="PF20239"/>
    </source>
</evidence>
<dbReference type="InterPro" id="IPR036388">
    <property type="entry name" value="WH-like_DNA-bd_sf"/>
</dbReference>
<evidence type="ECO:0000313" key="9">
    <source>
        <dbReference type="Proteomes" id="UP000585638"/>
    </source>
</evidence>
<evidence type="ECO:0000256" key="4">
    <source>
        <dbReference type="ARBA" id="ARBA00023163"/>
    </source>
</evidence>
<organism evidence="8 9">
    <name type="scientific">Kutzneria kofuensis</name>
    <dbReference type="NCBI Taxonomy" id="103725"/>
    <lineage>
        <taxon>Bacteria</taxon>
        <taxon>Bacillati</taxon>
        <taxon>Actinomycetota</taxon>
        <taxon>Actinomycetes</taxon>
        <taxon>Pseudonocardiales</taxon>
        <taxon>Pseudonocardiaceae</taxon>
        <taxon>Kutzneria</taxon>
    </lineage>
</organism>
<evidence type="ECO:0000313" key="8">
    <source>
        <dbReference type="EMBL" id="MBB5893079.1"/>
    </source>
</evidence>
<dbReference type="AlphaFoldDB" id="A0A7W9NHZ0"/>
<dbReference type="EMBL" id="JACHIR010000001">
    <property type="protein sequence ID" value="MBB5893079.1"/>
    <property type="molecule type" value="Genomic_DNA"/>
</dbReference>
<evidence type="ECO:0000256" key="3">
    <source>
        <dbReference type="ARBA" id="ARBA00023082"/>
    </source>
</evidence>
<sequence>MNESLLRELVPAVIGVLVRRGADFASAEDAVQEALIRALEAWPADPPRDPKAWLVAASWRKFLDAVRAESSRRGRELAVEVEPPAGPVPATDDTLRLFFLCANPTLPPAAAVALTLRAVGGLTTRQIADAYLVPEATMAQRISRAKRKIAGQRLDQPGDLGTVLRVLYLVFNEGYGGDVDLAAEAIRLTRQLAALTDEPEVAGLLALMLLHHARRASRTGPGGRLVPLAEQDRSLWDTGLIAEGVTVLQAALARDRLGEYQAQAAIAALHADARSTAETDWVQIVEWYDELLAITDSPVVRLNRAVAIGEADGPQAGLKALADLDPRLPRYAAATAYLHERAGDLERAADLYAEASRAATSVPERDHLTREAARVRQLL</sequence>
<reference evidence="8 9" key="1">
    <citation type="submission" date="2020-08" db="EMBL/GenBank/DDBJ databases">
        <title>Sequencing the genomes of 1000 actinobacteria strains.</title>
        <authorList>
            <person name="Klenk H.-P."/>
        </authorList>
    </citation>
    <scope>NUCLEOTIDE SEQUENCE [LARGE SCALE GENOMIC DNA]</scope>
    <source>
        <strain evidence="8 9">DSM 43851</strain>
    </source>
</reference>
<name>A0A7W9NHZ0_9PSEU</name>
<dbReference type="Proteomes" id="UP000585638">
    <property type="component" value="Unassembled WGS sequence"/>
</dbReference>
<dbReference type="Pfam" id="PF08281">
    <property type="entry name" value="Sigma70_r4_2"/>
    <property type="match status" value="1"/>
</dbReference>
<dbReference type="Pfam" id="PF20239">
    <property type="entry name" value="DUF6596"/>
    <property type="match status" value="1"/>
</dbReference>
<dbReference type="Gene3D" id="1.10.1740.10">
    <property type="match status" value="1"/>
</dbReference>
<dbReference type="Gene3D" id="1.10.10.10">
    <property type="entry name" value="Winged helix-like DNA-binding domain superfamily/Winged helix DNA-binding domain"/>
    <property type="match status" value="1"/>
</dbReference>
<dbReference type="InterPro" id="IPR013324">
    <property type="entry name" value="RNA_pol_sigma_r3/r4-like"/>
</dbReference>
<dbReference type="InterPro" id="IPR007627">
    <property type="entry name" value="RNA_pol_sigma70_r2"/>
</dbReference>
<keyword evidence="3" id="KW-0731">Sigma factor</keyword>
<evidence type="ECO:0000256" key="1">
    <source>
        <dbReference type="ARBA" id="ARBA00010641"/>
    </source>
</evidence>